<dbReference type="Proteomes" id="UP001586593">
    <property type="component" value="Unassembled WGS sequence"/>
</dbReference>
<dbReference type="InterPro" id="IPR052350">
    <property type="entry name" value="Metallo-dep_Lactonases"/>
</dbReference>
<dbReference type="Pfam" id="PF04909">
    <property type="entry name" value="Amidohydro_2"/>
    <property type="match status" value="1"/>
</dbReference>
<dbReference type="PANTHER" id="PTHR43569:SF2">
    <property type="entry name" value="AMIDOHYDROLASE-RELATED DOMAIN-CONTAINING PROTEIN"/>
    <property type="match status" value="1"/>
</dbReference>
<organism evidence="3 4">
    <name type="scientific">Phialemonium thermophilum</name>
    <dbReference type="NCBI Taxonomy" id="223376"/>
    <lineage>
        <taxon>Eukaryota</taxon>
        <taxon>Fungi</taxon>
        <taxon>Dikarya</taxon>
        <taxon>Ascomycota</taxon>
        <taxon>Pezizomycotina</taxon>
        <taxon>Sordariomycetes</taxon>
        <taxon>Sordariomycetidae</taxon>
        <taxon>Cephalothecales</taxon>
        <taxon>Cephalothecaceae</taxon>
        <taxon>Phialemonium</taxon>
    </lineage>
</organism>
<evidence type="ECO:0000259" key="2">
    <source>
        <dbReference type="Pfam" id="PF04909"/>
    </source>
</evidence>
<comment type="similarity">
    <text evidence="1">Belongs to the metallo-dependent hydrolases superfamily.</text>
</comment>
<dbReference type="InterPro" id="IPR032466">
    <property type="entry name" value="Metal_Hydrolase"/>
</dbReference>
<reference evidence="3 4" key="1">
    <citation type="journal article" date="2024" name="Commun. Biol.">
        <title>Comparative genomic analysis of thermophilic fungi reveals convergent evolutionary adaptations and gene losses.</title>
        <authorList>
            <person name="Steindorff A.S."/>
            <person name="Aguilar-Pontes M.V."/>
            <person name="Robinson A.J."/>
            <person name="Andreopoulos B."/>
            <person name="LaButti K."/>
            <person name="Kuo A."/>
            <person name="Mondo S."/>
            <person name="Riley R."/>
            <person name="Otillar R."/>
            <person name="Haridas S."/>
            <person name="Lipzen A."/>
            <person name="Grimwood J."/>
            <person name="Schmutz J."/>
            <person name="Clum A."/>
            <person name="Reid I.D."/>
            <person name="Moisan M.C."/>
            <person name="Butler G."/>
            <person name="Nguyen T.T.M."/>
            <person name="Dewar K."/>
            <person name="Conant G."/>
            <person name="Drula E."/>
            <person name="Henrissat B."/>
            <person name="Hansel C."/>
            <person name="Singer S."/>
            <person name="Hutchinson M.I."/>
            <person name="de Vries R.P."/>
            <person name="Natvig D.O."/>
            <person name="Powell A.J."/>
            <person name="Tsang A."/>
            <person name="Grigoriev I.V."/>
        </authorList>
    </citation>
    <scope>NUCLEOTIDE SEQUENCE [LARGE SCALE GENOMIC DNA]</scope>
    <source>
        <strain evidence="3 4">ATCC 24622</strain>
    </source>
</reference>
<dbReference type="Gene3D" id="3.20.20.140">
    <property type="entry name" value="Metal-dependent hydrolases"/>
    <property type="match status" value="1"/>
</dbReference>
<keyword evidence="4" id="KW-1185">Reference proteome</keyword>
<dbReference type="SUPFAM" id="SSF51556">
    <property type="entry name" value="Metallo-dependent hydrolases"/>
    <property type="match status" value="1"/>
</dbReference>
<accession>A0ABR3VUA5</accession>
<sequence length="153" mass="17249">MIDRAHEGVPEEEKVVFVLNHLCKPDLTLFNTSDPSFIAWRTAMFTLGKCKQTYMKLSGCFSEMPDSLRSRPAEEIFESMYPWLAVVLAAFGPGRVMFGSDWPVCTVGVGAEAWEKWRRVVARTCYMASLGAEEQALIWNGTARKAYGIKDEL</sequence>
<dbReference type="PANTHER" id="PTHR43569">
    <property type="entry name" value="AMIDOHYDROLASE"/>
    <property type="match status" value="1"/>
</dbReference>
<evidence type="ECO:0000313" key="3">
    <source>
        <dbReference type="EMBL" id="KAL1845236.1"/>
    </source>
</evidence>
<evidence type="ECO:0000313" key="4">
    <source>
        <dbReference type="Proteomes" id="UP001586593"/>
    </source>
</evidence>
<comment type="caution">
    <text evidence="3">The sequence shown here is derived from an EMBL/GenBank/DDBJ whole genome shotgun (WGS) entry which is preliminary data.</text>
</comment>
<gene>
    <name evidence="3" type="ORF">VTK73DRAFT_828</name>
</gene>
<dbReference type="EMBL" id="JAZHXJ010001185">
    <property type="protein sequence ID" value="KAL1845236.1"/>
    <property type="molecule type" value="Genomic_DNA"/>
</dbReference>
<feature type="domain" description="Amidohydrolase-related" evidence="2">
    <location>
        <begin position="14"/>
        <end position="149"/>
    </location>
</feature>
<dbReference type="InterPro" id="IPR006680">
    <property type="entry name" value="Amidohydro-rel"/>
</dbReference>
<proteinExistence type="inferred from homology"/>
<evidence type="ECO:0000256" key="1">
    <source>
        <dbReference type="ARBA" id="ARBA00038310"/>
    </source>
</evidence>
<name>A0ABR3VUA5_9PEZI</name>
<protein>
    <recommendedName>
        <fullName evidence="2">Amidohydrolase-related domain-containing protein</fullName>
    </recommendedName>
</protein>